<evidence type="ECO:0000256" key="2">
    <source>
        <dbReference type="ARBA" id="ARBA00023136"/>
    </source>
</evidence>
<evidence type="ECO:0000313" key="5">
    <source>
        <dbReference type="EMBL" id="OIQ74133.1"/>
    </source>
</evidence>
<dbReference type="Pfam" id="PF03717">
    <property type="entry name" value="PBP_dimer"/>
    <property type="match status" value="1"/>
</dbReference>
<gene>
    <name evidence="5" type="primary">pbpB_2</name>
    <name evidence="5" type="ORF">GALL_442230</name>
</gene>
<dbReference type="Gene3D" id="3.40.710.10">
    <property type="entry name" value="DD-peptidase/beta-lactamase superfamily"/>
    <property type="match status" value="1"/>
</dbReference>
<evidence type="ECO:0000259" key="4">
    <source>
        <dbReference type="Pfam" id="PF03717"/>
    </source>
</evidence>
<dbReference type="GO" id="GO:0005886">
    <property type="term" value="C:plasma membrane"/>
    <property type="evidence" value="ECO:0007669"/>
    <property type="project" value="TreeGrafter"/>
</dbReference>
<proteinExistence type="predicted"/>
<dbReference type="GO" id="GO:0008658">
    <property type="term" value="F:penicillin binding"/>
    <property type="evidence" value="ECO:0007669"/>
    <property type="project" value="InterPro"/>
</dbReference>
<dbReference type="Gene3D" id="3.90.1310.10">
    <property type="entry name" value="Penicillin-binding protein 2a (Domain 2)"/>
    <property type="match status" value="1"/>
</dbReference>
<protein>
    <submittedName>
        <fullName evidence="5">Penicillin-binding protein PbpB</fullName>
        <ecNumber evidence="5">2.4.1.129</ecNumber>
    </submittedName>
</protein>
<dbReference type="EC" id="2.4.1.129" evidence="5"/>
<evidence type="ECO:0000256" key="1">
    <source>
        <dbReference type="ARBA" id="ARBA00004370"/>
    </source>
</evidence>
<reference evidence="5" key="1">
    <citation type="submission" date="2016-10" db="EMBL/GenBank/DDBJ databases">
        <title>Sequence of Gallionella enrichment culture.</title>
        <authorList>
            <person name="Poehlein A."/>
            <person name="Muehling M."/>
            <person name="Daniel R."/>
        </authorList>
    </citation>
    <scope>NUCLEOTIDE SEQUENCE</scope>
</reference>
<feature type="domain" description="Penicillin-binding protein dimerisation" evidence="4">
    <location>
        <begin position="20"/>
        <end position="94"/>
    </location>
</feature>
<accession>A0A1J5QDV2</accession>
<dbReference type="InterPro" id="IPR005311">
    <property type="entry name" value="PBP_dimer"/>
</dbReference>
<dbReference type="PANTHER" id="PTHR30627">
    <property type="entry name" value="PEPTIDOGLYCAN D,D-TRANSPEPTIDASE"/>
    <property type="match status" value="1"/>
</dbReference>
<evidence type="ECO:0000259" key="3">
    <source>
        <dbReference type="Pfam" id="PF00905"/>
    </source>
</evidence>
<dbReference type="Pfam" id="PF00905">
    <property type="entry name" value="Transpeptidase"/>
    <property type="match status" value="1"/>
</dbReference>
<name>A0A1J5QDV2_9ZZZZ</name>
<dbReference type="EMBL" id="MLJW01002613">
    <property type="protein sequence ID" value="OIQ74133.1"/>
    <property type="molecule type" value="Genomic_DNA"/>
</dbReference>
<comment type="subcellular location">
    <subcellularLocation>
        <location evidence="1">Membrane</location>
    </subcellularLocation>
</comment>
<keyword evidence="2" id="KW-0472">Membrane</keyword>
<dbReference type="SUPFAM" id="SSF56601">
    <property type="entry name" value="beta-lactamase/transpeptidase-like"/>
    <property type="match status" value="1"/>
</dbReference>
<dbReference type="InterPro" id="IPR001460">
    <property type="entry name" value="PCN-bd_Tpept"/>
</dbReference>
<feature type="domain" description="Penicillin-binding protein transpeptidase" evidence="3">
    <location>
        <begin position="146"/>
        <end position="449"/>
    </location>
</feature>
<dbReference type="InterPro" id="IPR036138">
    <property type="entry name" value="PBP_dimer_sf"/>
</dbReference>
<comment type="caution">
    <text evidence="5">The sequence shown here is derived from an EMBL/GenBank/DDBJ whole genome shotgun (WGS) entry which is preliminary data.</text>
</comment>
<dbReference type="InterPro" id="IPR012338">
    <property type="entry name" value="Beta-lactam/transpept-like"/>
</dbReference>
<dbReference type="AlphaFoldDB" id="A0A1J5QDV2"/>
<dbReference type="GO" id="GO:0016757">
    <property type="term" value="F:glycosyltransferase activity"/>
    <property type="evidence" value="ECO:0007669"/>
    <property type="project" value="UniProtKB-KW"/>
</dbReference>
<keyword evidence="5" id="KW-0328">Glycosyltransferase</keyword>
<sequence length="472" mass="48500">MLELDPAELGATLVGDRRYVILKKDVLPEVRNAIMELAIPGINAERTTERVYPAGAVGGNVLGFVGADGKGQAGIEYALNSELTGTAGSETYERGMGYVKIPGGYDKTTPAKPGASVQLTILRDLQYKAQTAVDAMVTATQADGAAAVVYDVTNGDILALVDSGSVNPNDPGATPAALRGSRAVSNAFEPGSTAKVITMSAAIEQGIGTPLSQYSVPGQLDLGKAGLVHDAEVHGIEHLTMTGILAKSSNIGAVMIGSQLSKQTRYDYLKKFGFGTATGVGLPGETDGILHPADQWDGRTEYNVLFGQGVSVNAIQDTGVFATIGDGGVHVAPHLVKGVTDADGTYHAVVPTQTRVVSQKTASEVLTMLESVVDTGTGTAAKISGYQVAGKTGTSQGADASGGLTDMTASFIGIVPADKPRLAVSVIVFHPRTSEYGGTVAAPVFSQIASYALQELGIAPSGATANPYASEW</sequence>
<dbReference type="Gene3D" id="3.30.450.330">
    <property type="match status" value="1"/>
</dbReference>
<dbReference type="SUPFAM" id="SSF56519">
    <property type="entry name" value="Penicillin binding protein dimerisation domain"/>
    <property type="match status" value="1"/>
</dbReference>
<keyword evidence="5" id="KW-0808">Transferase</keyword>
<dbReference type="PANTHER" id="PTHR30627:SF1">
    <property type="entry name" value="PEPTIDOGLYCAN D,D-TRANSPEPTIDASE FTSI"/>
    <property type="match status" value="1"/>
</dbReference>
<dbReference type="GO" id="GO:0071555">
    <property type="term" value="P:cell wall organization"/>
    <property type="evidence" value="ECO:0007669"/>
    <property type="project" value="TreeGrafter"/>
</dbReference>
<organism evidence="5">
    <name type="scientific">mine drainage metagenome</name>
    <dbReference type="NCBI Taxonomy" id="410659"/>
    <lineage>
        <taxon>unclassified sequences</taxon>
        <taxon>metagenomes</taxon>
        <taxon>ecological metagenomes</taxon>
    </lineage>
</organism>
<dbReference type="InterPro" id="IPR050515">
    <property type="entry name" value="Beta-lactam/transpept"/>
</dbReference>